<dbReference type="Pfam" id="PF01979">
    <property type="entry name" value="Amidohydro_1"/>
    <property type="match status" value="1"/>
</dbReference>
<dbReference type="InterPro" id="IPR032466">
    <property type="entry name" value="Metal_Hydrolase"/>
</dbReference>
<evidence type="ECO:0000259" key="1">
    <source>
        <dbReference type="Pfam" id="PF01979"/>
    </source>
</evidence>
<evidence type="ECO:0000313" key="2">
    <source>
        <dbReference type="EMBL" id="KAK0497925.1"/>
    </source>
</evidence>
<dbReference type="InterPro" id="IPR006680">
    <property type="entry name" value="Amidohydro-rel"/>
</dbReference>
<accession>A0AA39UY72</accession>
<name>A0AA39UY72_9AGAR</name>
<protein>
    <recommendedName>
        <fullName evidence="1">Amidohydrolase-related domain-containing protein</fullName>
    </recommendedName>
</protein>
<reference evidence="2" key="1">
    <citation type="submission" date="2023-06" db="EMBL/GenBank/DDBJ databases">
        <authorList>
            <consortium name="Lawrence Berkeley National Laboratory"/>
            <person name="Ahrendt S."/>
            <person name="Sahu N."/>
            <person name="Indic B."/>
            <person name="Wong-Bajracharya J."/>
            <person name="Merenyi Z."/>
            <person name="Ke H.-M."/>
            <person name="Monk M."/>
            <person name="Kocsube S."/>
            <person name="Drula E."/>
            <person name="Lipzen A."/>
            <person name="Balint B."/>
            <person name="Henrissat B."/>
            <person name="Andreopoulos B."/>
            <person name="Martin F.M."/>
            <person name="Harder C.B."/>
            <person name="Rigling D."/>
            <person name="Ford K.L."/>
            <person name="Foster G.D."/>
            <person name="Pangilinan J."/>
            <person name="Papanicolaou A."/>
            <person name="Barry K."/>
            <person name="LaButti K."/>
            <person name="Viragh M."/>
            <person name="Koriabine M."/>
            <person name="Yan M."/>
            <person name="Riley R."/>
            <person name="Champramary S."/>
            <person name="Plett K.L."/>
            <person name="Tsai I.J."/>
            <person name="Slot J."/>
            <person name="Sipos G."/>
            <person name="Plett J."/>
            <person name="Nagy L.G."/>
            <person name="Grigoriev I.V."/>
        </authorList>
    </citation>
    <scope>NUCLEOTIDE SEQUENCE</scope>
    <source>
        <strain evidence="2">HWK02</strain>
    </source>
</reference>
<dbReference type="AlphaFoldDB" id="A0AA39UY72"/>
<dbReference type="PANTHER" id="PTHR43794:SF5">
    <property type="entry name" value="CHLOROHYDROLASE FAMILY PROTEIN"/>
    <property type="match status" value="1"/>
</dbReference>
<keyword evidence="3" id="KW-1185">Reference proteome</keyword>
<dbReference type="SUPFAM" id="SSF51338">
    <property type="entry name" value="Composite domain of metallo-dependent hydrolases"/>
    <property type="match status" value="1"/>
</dbReference>
<dbReference type="InterPro" id="IPR050287">
    <property type="entry name" value="MTA/SAH_deaminase"/>
</dbReference>
<gene>
    <name evidence="2" type="ORF">EDD18DRAFT_1382325</name>
</gene>
<comment type="caution">
    <text evidence="2">The sequence shown here is derived from an EMBL/GenBank/DDBJ whole genome shotgun (WGS) entry which is preliminary data.</text>
</comment>
<dbReference type="InterPro" id="IPR011059">
    <property type="entry name" value="Metal-dep_hydrolase_composite"/>
</dbReference>
<dbReference type="Gene3D" id="2.30.40.10">
    <property type="entry name" value="Urease, subunit C, domain 1"/>
    <property type="match status" value="2"/>
</dbReference>
<sequence>MSSILLQNGTIIVFDDHDSPQPVRADVLVKGNTIFQVGQGLKPLDESTEVIDCTDKIVAPGLIDTHHHMWQTQLKGRFADSTLFDYCYRGRKENEIQGVPALSEILACKVGASGTSSLRRTFFGESLPRAWKLWIAAPLPSRTPDHVTQAISATLTSGLRSFYCHAVVPEIKSWSPQFVLGDSPAWANDLLKTLAQKSPFGPNGRVRMGFAFDQLHLSKDTVREIIGTARQLNLFPITAHAAGGFLRHIQQTHDYGLLGPDWIFSHGGWVTLDELDLLKQSGATISVTPESELQMGHPMAPIESSDYPGLRDFGPRYCWSTSHGERKDNEDVCVKIGEVYAMATIRAARSLRLNAGQLKEAALADIVIYDTLSPSMIAGAAENPVAAIMLHSSVRDVNTVIVDGVVRKRDGKFLPAELDADAKVRVQEKVLGWSDVAKQVLRSRLEIEGRMKDVGFKESVVAQGIKDTFHLSDDLFA</sequence>
<dbReference type="GO" id="GO:0016810">
    <property type="term" value="F:hydrolase activity, acting on carbon-nitrogen (but not peptide) bonds"/>
    <property type="evidence" value="ECO:0007669"/>
    <property type="project" value="InterPro"/>
</dbReference>
<dbReference type="EMBL" id="JAUEPU010000012">
    <property type="protein sequence ID" value="KAK0497925.1"/>
    <property type="molecule type" value="Genomic_DNA"/>
</dbReference>
<proteinExistence type="predicted"/>
<organism evidence="2 3">
    <name type="scientific">Armillaria luteobubalina</name>
    <dbReference type="NCBI Taxonomy" id="153913"/>
    <lineage>
        <taxon>Eukaryota</taxon>
        <taxon>Fungi</taxon>
        <taxon>Dikarya</taxon>
        <taxon>Basidiomycota</taxon>
        <taxon>Agaricomycotina</taxon>
        <taxon>Agaricomycetes</taxon>
        <taxon>Agaricomycetidae</taxon>
        <taxon>Agaricales</taxon>
        <taxon>Marasmiineae</taxon>
        <taxon>Physalacriaceae</taxon>
        <taxon>Armillaria</taxon>
    </lineage>
</organism>
<dbReference type="SUPFAM" id="SSF51556">
    <property type="entry name" value="Metallo-dependent hydrolases"/>
    <property type="match status" value="1"/>
</dbReference>
<dbReference type="Gene3D" id="3.20.20.140">
    <property type="entry name" value="Metal-dependent hydrolases"/>
    <property type="match status" value="2"/>
</dbReference>
<feature type="domain" description="Amidohydrolase-related" evidence="1">
    <location>
        <begin position="329"/>
        <end position="406"/>
    </location>
</feature>
<dbReference type="Proteomes" id="UP001175228">
    <property type="component" value="Unassembled WGS sequence"/>
</dbReference>
<evidence type="ECO:0000313" key="3">
    <source>
        <dbReference type="Proteomes" id="UP001175228"/>
    </source>
</evidence>
<dbReference type="PANTHER" id="PTHR43794">
    <property type="entry name" value="AMINOHYDROLASE SSNA-RELATED"/>
    <property type="match status" value="1"/>
</dbReference>